<sequence>MESKAPTTCRLCNISLASPSVWRQHAKSDLHVYNLRVKVAEPGTVITPPSSSPRRQASAASSRHVQVDEDVDDSDSNYESADEDPEPTAGLQYNPHQCLFCSTESTSFNDSLQHMSKMHSFTIPHQEHLVVDVETIAAYLHLVIYGYRECIRCGCRRRSAEGIQHHMTAKGHCRFDIVSDMEEFYNMPSRNYTADGESLLLPSGKLLSNPTKASGPLVSRTPRSSTRRRMALTTLQTSTSKPKASSAADLPAEGSGDAPLSSDTQLSRLAKSDQQSLSHLQDYQVRSLVATGARAVDEARREAKHSELKLSKAGNVTLMGTFRADTSKRFRGPWG</sequence>
<feature type="region of interest" description="Disordered" evidence="1">
    <location>
        <begin position="43"/>
        <end position="88"/>
    </location>
</feature>
<evidence type="ECO:0000256" key="1">
    <source>
        <dbReference type="SAM" id="MobiDB-lite"/>
    </source>
</evidence>
<dbReference type="SUPFAM" id="SSF57667">
    <property type="entry name" value="beta-beta-alpha zinc fingers"/>
    <property type="match status" value="2"/>
</dbReference>
<proteinExistence type="predicted"/>
<evidence type="ECO:0000313" key="4">
    <source>
        <dbReference type="Proteomes" id="UP001144673"/>
    </source>
</evidence>
<dbReference type="Proteomes" id="UP001144673">
    <property type="component" value="Chromosome 3"/>
</dbReference>
<evidence type="ECO:0000259" key="2">
    <source>
        <dbReference type="SMART" id="SM00355"/>
    </source>
</evidence>
<feature type="compositionally biased region" description="Low complexity" evidence="1">
    <location>
        <begin position="48"/>
        <end position="63"/>
    </location>
</feature>
<organism evidence="3 4">
    <name type="scientific">Akanthomyces muscarius</name>
    <name type="common">Entomopathogenic fungus</name>
    <name type="synonym">Lecanicillium muscarium</name>
    <dbReference type="NCBI Taxonomy" id="2231603"/>
    <lineage>
        <taxon>Eukaryota</taxon>
        <taxon>Fungi</taxon>
        <taxon>Dikarya</taxon>
        <taxon>Ascomycota</taxon>
        <taxon>Pezizomycotina</taxon>
        <taxon>Sordariomycetes</taxon>
        <taxon>Hypocreomycetidae</taxon>
        <taxon>Hypocreales</taxon>
        <taxon>Cordycipitaceae</taxon>
        <taxon>Akanthomyces</taxon>
    </lineage>
</organism>
<dbReference type="EMBL" id="JAJHUN010000010">
    <property type="protein sequence ID" value="KAJ4147130.1"/>
    <property type="molecule type" value="Genomic_DNA"/>
</dbReference>
<dbReference type="GeneID" id="80888836"/>
<dbReference type="SMART" id="SM00355">
    <property type="entry name" value="ZnF_C2H2"/>
    <property type="match status" value="3"/>
</dbReference>
<feature type="region of interest" description="Disordered" evidence="1">
    <location>
        <begin position="203"/>
        <end position="273"/>
    </location>
</feature>
<comment type="caution">
    <text evidence="3">The sequence shown here is derived from an EMBL/GenBank/DDBJ whole genome shotgun (WGS) entry which is preliminary data.</text>
</comment>
<keyword evidence="4" id="KW-1185">Reference proteome</keyword>
<accession>A0A9W8UHT1</accession>
<feature type="compositionally biased region" description="Polar residues" evidence="1">
    <location>
        <begin position="261"/>
        <end position="273"/>
    </location>
</feature>
<dbReference type="RefSeq" id="XP_056050071.1">
    <property type="nucleotide sequence ID" value="XM_056192989.1"/>
</dbReference>
<name>A0A9W8UHT1_AKAMU</name>
<feature type="compositionally biased region" description="Low complexity" evidence="1">
    <location>
        <begin position="237"/>
        <end position="248"/>
    </location>
</feature>
<feature type="domain" description="C2H2-type" evidence="2">
    <location>
        <begin position="7"/>
        <end position="31"/>
    </location>
</feature>
<dbReference type="InterPro" id="IPR013087">
    <property type="entry name" value="Znf_C2H2_type"/>
</dbReference>
<dbReference type="KEGG" id="amus:LMH87_001677"/>
<dbReference type="Pfam" id="PF12756">
    <property type="entry name" value="zf-C2H2_2"/>
    <property type="match status" value="1"/>
</dbReference>
<evidence type="ECO:0000313" key="3">
    <source>
        <dbReference type="EMBL" id="KAJ4147130.1"/>
    </source>
</evidence>
<dbReference type="InterPro" id="IPR041661">
    <property type="entry name" value="ZN622/Rei1/Reh1_Znf-C2H2"/>
</dbReference>
<dbReference type="GO" id="GO:0030687">
    <property type="term" value="C:preribosome, large subunit precursor"/>
    <property type="evidence" value="ECO:0007669"/>
    <property type="project" value="TreeGrafter"/>
</dbReference>
<dbReference type="PANTHER" id="PTHR13182">
    <property type="entry name" value="ZINC FINGER PROTEIN 622"/>
    <property type="match status" value="1"/>
</dbReference>
<dbReference type="PANTHER" id="PTHR13182:SF8">
    <property type="entry name" value="CYTOPLASMIC 60S SUBUNIT BIOGENESIS FACTOR ZNF622"/>
    <property type="match status" value="1"/>
</dbReference>
<reference evidence="3" key="1">
    <citation type="journal article" date="2023" name="Access Microbiol">
        <title>De-novo genome assembly for Akanthomyces muscarius, a biocontrol agent of insect agricultural pests.</title>
        <authorList>
            <person name="Erdos Z."/>
            <person name="Studholme D.J."/>
            <person name="Raymond B."/>
            <person name="Sharma M."/>
        </authorList>
    </citation>
    <scope>NUCLEOTIDE SEQUENCE</scope>
    <source>
        <strain evidence="3">Ve6</strain>
    </source>
</reference>
<feature type="domain" description="C2H2-type" evidence="2">
    <location>
        <begin position="96"/>
        <end position="119"/>
    </location>
</feature>
<dbReference type="GO" id="GO:0042273">
    <property type="term" value="P:ribosomal large subunit biogenesis"/>
    <property type="evidence" value="ECO:0007669"/>
    <property type="project" value="TreeGrafter"/>
</dbReference>
<dbReference type="AlphaFoldDB" id="A0A9W8UHT1"/>
<dbReference type="InterPro" id="IPR036236">
    <property type="entry name" value="Znf_C2H2_sf"/>
</dbReference>
<feature type="domain" description="C2H2-type" evidence="2">
    <location>
        <begin position="148"/>
        <end position="172"/>
    </location>
</feature>
<protein>
    <recommendedName>
        <fullName evidence="2">C2H2-type domain-containing protein</fullName>
    </recommendedName>
</protein>
<dbReference type="InterPro" id="IPR040025">
    <property type="entry name" value="Znf622/Rei1/Reh1"/>
</dbReference>
<dbReference type="Pfam" id="PF12874">
    <property type="entry name" value="zf-met"/>
    <property type="match status" value="1"/>
</dbReference>
<feature type="compositionally biased region" description="Acidic residues" evidence="1">
    <location>
        <begin position="68"/>
        <end position="86"/>
    </location>
</feature>
<gene>
    <name evidence="3" type="ORF">LMH87_001677</name>
</gene>